<gene>
    <name evidence="2" type="ORF">Gocc_0546</name>
</gene>
<dbReference type="PANTHER" id="PTHR30006:SF2">
    <property type="entry name" value="ABC TRANSPORTER SUBSTRATE-BINDING PROTEIN"/>
    <property type="match status" value="1"/>
</dbReference>
<comment type="caution">
    <text evidence="2">The sequence shown here is derived from an EMBL/GenBank/DDBJ whole genome shotgun (WGS) entry which is preliminary data.</text>
</comment>
<dbReference type="GO" id="GO:0030976">
    <property type="term" value="F:thiamine pyrophosphate binding"/>
    <property type="evidence" value="ECO:0007669"/>
    <property type="project" value="TreeGrafter"/>
</dbReference>
<dbReference type="EMBL" id="QQZY01000001">
    <property type="protein sequence ID" value="RDI76127.1"/>
    <property type="molecule type" value="Genomic_DNA"/>
</dbReference>
<keyword evidence="1" id="KW-0732">Signal</keyword>
<evidence type="ECO:0000313" key="2">
    <source>
        <dbReference type="EMBL" id="RDI76127.1"/>
    </source>
</evidence>
<sequence>MEEFQEQEYEFLRRLEEERIGRRSLLKRGLVAGAGLTILSSPAAALAARKQALKEPPLLGRTLSLKEFVAEAKKEGRLNVIALPPDWANYGEMISTFSKKFGIPITSADPDASSAQENQAVRSLKGDPRAPDVLDVGPSFAIDGANEGLYAKYYTTNFRKVPRAMKDGRGFWVGDYWGVVSMGVNTAVVPNVPKSWKDLLKPEYKNKVALNGSPLSSGSAVAGVFSASLANGGSLNNIGPGIDFFARLKSVGNFIPVQATPQTIASGQTPITIDWDYLNLAYGKNFPAAKIKTVIPSDGVYGAYYCQAINATAPHPWAARLWQEFLYSDQGQLIWLKGFSHPALFNDMVARKVVPKALIDALPDPAAYAKVRFANRKQIADARSTIKTDWPGKVGA</sequence>
<organism evidence="2 3">
    <name type="scientific">Gaiella occulta</name>
    <dbReference type="NCBI Taxonomy" id="1002870"/>
    <lineage>
        <taxon>Bacteria</taxon>
        <taxon>Bacillati</taxon>
        <taxon>Actinomycetota</taxon>
        <taxon>Thermoleophilia</taxon>
        <taxon>Gaiellales</taxon>
        <taxon>Gaiellaceae</taxon>
        <taxon>Gaiella</taxon>
    </lineage>
</organism>
<proteinExistence type="predicted"/>
<dbReference type="RefSeq" id="WP_114794973.1">
    <property type="nucleotide sequence ID" value="NZ_QQZY01000001.1"/>
</dbReference>
<dbReference type="PANTHER" id="PTHR30006">
    <property type="entry name" value="THIAMINE-BINDING PERIPLASMIC PROTEIN-RELATED"/>
    <property type="match status" value="1"/>
</dbReference>
<dbReference type="GO" id="GO:0030975">
    <property type="term" value="F:thiamine binding"/>
    <property type="evidence" value="ECO:0007669"/>
    <property type="project" value="TreeGrafter"/>
</dbReference>
<keyword evidence="3" id="KW-1185">Reference proteome</keyword>
<dbReference type="AlphaFoldDB" id="A0A7M2Z1A9"/>
<evidence type="ECO:0000313" key="3">
    <source>
        <dbReference type="Proteomes" id="UP000254134"/>
    </source>
</evidence>
<reference evidence="3" key="2">
    <citation type="journal article" date="2019" name="MicrobiologyOpen">
        <title>High-quality draft genome sequence of Gaiella occulta isolated from a 150 meter deep mineral water borehole and comparison with the genome sequences of other deep-branching lineages of the phylum Actinobacteria.</title>
        <authorList>
            <person name="Severino R."/>
            <person name="Froufe H.J.C."/>
            <person name="Barroso C."/>
            <person name="Albuquerque L."/>
            <person name="Lobo-da-Cunha A."/>
            <person name="da Costa M.S."/>
            <person name="Egas C."/>
        </authorList>
    </citation>
    <scope>NUCLEOTIDE SEQUENCE [LARGE SCALE GENOMIC DNA]</scope>
    <source>
        <strain evidence="3">F2-233</strain>
    </source>
</reference>
<dbReference type="PROSITE" id="PS51318">
    <property type="entry name" value="TAT"/>
    <property type="match status" value="1"/>
</dbReference>
<dbReference type="GO" id="GO:0030288">
    <property type="term" value="C:outer membrane-bounded periplasmic space"/>
    <property type="evidence" value="ECO:0007669"/>
    <property type="project" value="TreeGrafter"/>
</dbReference>
<dbReference type="Proteomes" id="UP000254134">
    <property type="component" value="Unassembled WGS sequence"/>
</dbReference>
<protein>
    <submittedName>
        <fullName evidence="2">ABC-type Fe3+ transport system periplasmic component</fullName>
    </submittedName>
</protein>
<name>A0A7M2Z1A9_9ACTN</name>
<dbReference type="Pfam" id="PF13343">
    <property type="entry name" value="SBP_bac_6"/>
    <property type="match status" value="1"/>
</dbReference>
<dbReference type="GO" id="GO:0015888">
    <property type="term" value="P:thiamine transport"/>
    <property type="evidence" value="ECO:0007669"/>
    <property type="project" value="TreeGrafter"/>
</dbReference>
<accession>A0A7M2Z1A9</accession>
<dbReference type="OrthoDB" id="366726at2"/>
<evidence type="ECO:0000256" key="1">
    <source>
        <dbReference type="ARBA" id="ARBA00022729"/>
    </source>
</evidence>
<dbReference type="Gene3D" id="3.40.190.10">
    <property type="entry name" value="Periplasmic binding protein-like II"/>
    <property type="match status" value="2"/>
</dbReference>
<dbReference type="InterPro" id="IPR006311">
    <property type="entry name" value="TAT_signal"/>
</dbReference>
<reference evidence="2 3" key="1">
    <citation type="submission" date="2018-07" db="EMBL/GenBank/DDBJ databases">
        <title>High-quality-draft genome sequence of Gaiella occulta.</title>
        <authorList>
            <person name="Severino R."/>
            <person name="Froufe H.J.C."/>
            <person name="Rainey F.A."/>
            <person name="Barroso C."/>
            <person name="Albuquerque L."/>
            <person name="Lobo-Da-Cunha A."/>
            <person name="Da Costa M.S."/>
            <person name="Egas C."/>
        </authorList>
    </citation>
    <scope>NUCLEOTIDE SEQUENCE [LARGE SCALE GENOMIC DNA]</scope>
    <source>
        <strain evidence="2 3">F2-233</strain>
    </source>
</reference>
<dbReference type="SUPFAM" id="SSF53850">
    <property type="entry name" value="Periplasmic binding protein-like II"/>
    <property type="match status" value="1"/>
</dbReference>